<organism evidence="3 5">
    <name type="scientific">Bosea thiooxidans</name>
    <dbReference type="NCBI Taxonomy" id="53254"/>
    <lineage>
        <taxon>Bacteria</taxon>
        <taxon>Pseudomonadati</taxon>
        <taxon>Pseudomonadota</taxon>
        <taxon>Alphaproteobacteria</taxon>
        <taxon>Hyphomicrobiales</taxon>
        <taxon>Boseaceae</taxon>
        <taxon>Bosea</taxon>
    </lineage>
</organism>
<reference evidence="3 5" key="1">
    <citation type="submission" date="2015-10" db="EMBL/GenBank/DDBJ databases">
        <title>Draft genome of Bosea thiooxidans.</title>
        <authorList>
            <person name="Wang X."/>
        </authorList>
    </citation>
    <scope>NUCLEOTIDE SEQUENCE [LARGE SCALE GENOMIC DNA]</scope>
    <source>
        <strain evidence="3 5">CGMCC 9174</strain>
    </source>
</reference>
<dbReference type="EMBL" id="FUYX01000001">
    <property type="protein sequence ID" value="SKB33775.1"/>
    <property type="molecule type" value="Genomic_DNA"/>
</dbReference>
<dbReference type="Proteomes" id="UP000190130">
    <property type="component" value="Unassembled WGS sequence"/>
</dbReference>
<evidence type="ECO:0000313" key="5">
    <source>
        <dbReference type="Proteomes" id="UP000051562"/>
    </source>
</evidence>
<dbReference type="RefSeq" id="WP_055728897.1">
    <property type="nucleotide sequence ID" value="NZ_FUYX01000001.1"/>
</dbReference>
<reference evidence="4 6" key="2">
    <citation type="submission" date="2017-02" db="EMBL/GenBank/DDBJ databases">
        <authorList>
            <person name="Peterson S.W."/>
        </authorList>
    </citation>
    <scope>NUCLEOTIDE SEQUENCE [LARGE SCALE GENOMIC DNA]</scope>
    <source>
        <strain evidence="4 6">DSM 9653</strain>
    </source>
</reference>
<evidence type="ECO:0000256" key="1">
    <source>
        <dbReference type="SAM" id="SignalP"/>
    </source>
</evidence>
<dbReference type="Pfam" id="PF13670">
    <property type="entry name" value="PepSY_2"/>
    <property type="match status" value="1"/>
</dbReference>
<evidence type="ECO:0000259" key="2">
    <source>
        <dbReference type="Pfam" id="PF13670"/>
    </source>
</evidence>
<dbReference type="Gene3D" id="3.10.450.40">
    <property type="match status" value="1"/>
</dbReference>
<feature type="signal peptide" evidence="1">
    <location>
        <begin position="1"/>
        <end position="27"/>
    </location>
</feature>
<sequence>MLSRTPFLALAVACPLWVLPHPGQAQAPGPSAPSQQPAVSMEQARRIAAENGVVRVEEISLERDEWKVEGRDSTGAEIEIKLRASDGVIIRMERERPASARADRK</sequence>
<dbReference type="STRING" id="53254.SAMN05660750_00166"/>
<keyword evidence="5" id="KW-1185">Reference proteome</keyword>
<dbReference type="AlphaFoldDB" id="A0A0Q3KJK1"/>
<dbReference type="InterPro" id="IPR025711">
    <property type="entry name" value="PepSY"/>
</dbReference>
<evidence type="ECO:0000313" key="6">
    <source>
        <dbReference type="Proteomes" id="UP000190130"/>
    </source>
</evidence>
<feature type="chain" id="PRO_5014520431" evidence="1">
    <location>
        <begin position="28"/>
        <end position="105"/>
    </location>
</feature>
<proteinExistence type="predicted"/>
<dbReference type="EMBL" id="LMAR01000045">
    <property type="protein sequence ID" value="KQK29747.1"/>
    <property type="molecule type" value="Genomic_DNA"/>
</dbReference>
<keyword evidence="1" id="KW-0732">Signal</keyword>
<gene>
    <name evidence="3" type="ORF">ARD30_05195</name>
    <name evidence="4" type="ORF">SAMN05660750_00166</name>
</gene>
<accession>A0A0Q3KJK1</accession>
<evidence type="ECO:0000313" key="3">
    <source>
        <dbReference type="EMBL" id="KQK29747.1"/>
    </source>
</evidence>
<protein>
    <submittedName>
        <fullName evidence="4">Peptidase propeptide and YPEB domain-containing protein</fullName>
    </submittedName>
</protein>
<dbReference type="OrthoDB" id="8450175at2"/>
<dbReference type="Proteomes" id="UP000051562">
    <property type="component" value="Unassembled WGS sequence"/>
</dbReference>
<evidence type="ECO:0000313" key="4">
    <source>
        <dbReference type="EMBL" id="SKB33775.1"/>
    </source>
</evidence>
<name>A0A0Q3KJK1_9HYPH</name>
<feature type="domain" description="PepSY" evidence="2">
    <location>
        <begin position="12"/>
        <end position="92"/>
    </location>
</feature>